<keyword evidence="4 5" id="KW-0560">Oxidoreductase</keyword>
<keyword evidence="9" id="KW-1185">Reference proteome</keyword>
<dbReference type="Proteomes" id="UP000605676">
    <property type="component" value="Unassembled WGS sequence"/>
</dbReference>
<reference evidence="8 9" key="1">
    <citation type="submission" date="2021-01" db="EMBL/GenBank/DDBJ databases">
        <title>Carboxyliciviraga sp.nov., isolated from coastal sediments.</title>
        <authorList>
            <person name="Lu D."/>
            <person name="Zhang T."/>
        </authorList>
    </citation>
    <scope>NUCLEOTIDE SEQUENCE [LARGE SCALE GENOMIC DNA]</scope>
    <source>
        <strain evidence="8 9">N1Y132</strain>
    </source>
</reference>
<evidence type="ECO:0000256" key="4">
    <source>
        <dbReference type="ARBA" id="ARBA00023002"/>
    </source>
</evidence>
<comment type="similarity">
    <text evidence="1 5">Belongs to the flavin oxidoreductase frp family.</text>
</comment>
<protein>
    <submittedName>
        <fullName evidence="8">NADPH-dependent oxidoreductase</fullName>
    </submittedName>
</protein>
<gene>
    <name evidence="8" type="ORF">JIV24_07320</name>
</gene>
<evidence type="ECO:0000256" key="6">
    <source>
        <dbReference type="SAM" id="Coils"/>
    </source>
</evidence>
<evidence type="ECO:0000256" key="5">
    <source>
        <dbReference type="PIRNR" id="PIRNR005426"/>
    </source>
</evidence>
<evidence type="ECO:0000259" key="7">
    <source>
        <dbReference type="Pfam" id="PF00881"/>
    </source>
</evidence>
<feature type="coiled-coil region" evidence="6">
    <location>
        <begin position="183"/>
        <end position="217"/>
    </location>
</feature>
<name>A0ABS1HHI7_9BACT</name>
<sequence>MIDILKNRKTIRKYTNQAIEEDVLIDILEAGVRASTTGNMQVYSIVVTKDDAMKEKLAPCHFNQPMVKQAPVTLTFCADFNRFNLWCQQNNAEPGYDNFLSFVTAAIDALLVAQNVCVAAESKGLGICYLGTTTYMADKIIDVLKLPNGVVPITTVTLGYPDEDPAQIDRLPLEAVLHQETYKDYTQEQISKLYATKESLEENIAFVKENGKETLAQVFTDVRYKKADNEHFSKQLLGVLKAQGFM</sequence>
<feature type="domain" description="Nitroreductase" evidence="7">
    <location>
        <begin position="5"/>
        <end position="160"/>
    </location>
</feature>
<dbReference type="PANTHER" id="PTHR43425">
    <property type="entry name" value="OXYGEN-INSENSITIVE NADPH NITROREDUCTASE"/>
    <property type="match status" value="1"/>
</dbReference>
<evidence type="ECO:0000313" key="8">
    <source>
        <dbReference type="EMBL" id="MBK3517149.1"/>
    </source>
</evidence>
<evidence type="ECO:0000256" key="3">
    <source>
        <dbReference type="ARBA" id="ARBA00022643"/>
    </source>
</evidence>
<dbReference type="Gene3D" id="3.40.109.10">
    <property type="entry name" value="NADH Oxidase"/>
    <property type="match status" value="1"/>
</dbReference>
<keyword evidence="3 5" id="KW-0288">FMN</keyword>
<organism evidence="8 9">
    <name type="scientific">Carboxylicivirga marina</name>
    <dbReference type="NCBI Taxonomy" id="2800988"/>
    <lineage>
        <taxon>Bacteria</taxon>
        <taxon>Pseudomonadati</taxon>
        <taxon>Bacteroidota</taxon>
        <taxon>Bacteroidia</taxon>
        <taxon>Marinilabiliales</taxon>
        <taxon>Marinilabiliaceae</taxon>
        <taxon>Carboxylicivirga</taxon>
    </lineage>
</organism>
<keyword evidence="2 5" id="KW-0285">Flavoprotein</keyword>
<proteinExistence type="inferred from homology"/>
<evidence type="ECO:0000256" key="1">
    <source>
        <dbReference type="ARBA" id="ARBA00008366"/>
    </source>
</evidence>
<dbReference type="InterPro" id="IPR000415">
    <property type="entry name" value="Nitroreductase-like"/>
</dbReference>
<dbReference type="EMBL" id="JAENRR010000013">
    <property type="protein sequence ID" value="MBK3517149.1"/>
    <property type="molecule type" value="Genomic_DNA"/>
</dbReference>
<keyword evidence="5" id="KW-0521">NADP</keyword>
<dbReference type="RefSeq" id="WP_200464375.1">
    <property type="nucleotide sequence ID" value="NZ_JAENRR010000013.1"/>
</dbReference>
<comment type="caution">
    <text evidence="8">The sequence shown here is derived from an EMBL/GenBank/DDBJ whole genome shotgun (WGS) entry which is preliminary data.</text>
</comment>
<evidence type="ECO:0000256" key="2">
    <source>
        <dbReference type="ARBA" id="ARBA00022630"/>
    </source>
</evidence>
<dbReference type="SUPFAM" id="SSF55469">
    <property type="entry name" value="FMN-dependent nitroreductase-like"/>
    <property type="match status" value="1"/>
</dbReference>
<accession>A0ABS1HHI7</accession>
<dbReference type="PIRSF" id="PIRSF005426">
    <property type="entry name" value="Frp"/>
    <property type="match status" value="1"/>
</dbReference>
<dbReference type="InterPro" id="IPR016446">
    <property type="entry name" value="Flavin_OxRdtase_Frp"/>
</dbReference>
<dbReference type="PANTHER" id="PTHR43425:SF2">
    <property type="entry name" value="OXYGEN-INSENSITIVE NADPH NITROREDUCTASE"/>
    <property type="match status" value="1"/>
</dbReference>
<evidence type="ECO:0000313" key="9">
    <source>
        <dbReference type="Proteomes" id="UP000605676"/>
    </source>
</evidence>
<dbReference type="InterPro" id="IPR029479">
    <property type="entry name" value="Nitroreductase"/>
</dbReference>
<dbReference type="CDD" id="cd02146">
    <property type="entry name" value="NfsA-like"/>
    <property type="match status" value="1"/>
</dbReference>
<keyword evidence="6" id="KW-0175">Coiled coil</keyword>
<dbReference type="Pfam" id="PF00881">
    <property type="entry name" value="Nitroreductase"/>
    <property type="match status" value="1"/>
</dbReference>